<evidence type="ECO:0000313" key="1">
    <source>
        <dbReference type="EMBL" id="RGB74576.1"/>
    </source>
</evidence>
<accession>A0A3E2TFJ0</accession>
<dbReference type="EMBL" id="QVEU01000010">
    <property type="protein sequence ID" value="RGB74576.1"/>
    <property type="molecule type" value="Genomic_DNA"/>
</dbReference>
<dbReference type="Proteomes" id="UP000261011">
    <property type="component" value="Unassembled WGS sequence"/>
</dbReference>
<evidence type="ECO:0000313" key="2">
    <source>
        <dbReference type="Proteomes" id="UP000261011"/>
    </source>
</evidence>
<sequence length="238" mass="27897">MDRNLLRQLKHDFDISEDLILNGNNIFTYNQSNKEFIYYNQCSLAINCAGDSLLVRSSNKKLLDELEKSYKDYPAVWFMEFDNIRKLEEILTKHDMTVKNMGPLMTTSRDFRRIESTYEFTRLKKKDFIKFKGITKFAFAFDDDDRMALAYYDKDNLIAIVFASYNSKYLWEIGVEKFSYDPIYRNVASYLVNNLTFLVKKENPDVSTIYTTQFSHTKSINVAINAGYQFSLSLIAAD</sequence>
<proteinExistence type="predicted"/>
<organism evidence="1 2">
    <name type="scientific">Anaerococcus nagyae</name>
    <dbReference type="NCBI Taxonomy" id="1755241"/>
    <lineage>
        <taxon>Bacteria</taxon>
        <taxon>Bacillati</taxon>
        <taxon>Bacillota</taxon>
        <taxon>Tissierellia</taxon>
        <taxon>Tissierellales</taxon>
        <taxon>Peptoniphilaceae</taxon>
        <taxon>Anaerococcus</taxon>
    </lineage>
</organism>
<keyword evidence="2" id="KW-1185">Reference proteome</keyword>
<dbReference type="RefSeq" id="WP_117522286.1">
    <property type="nucleotide sequence ID" value="NZ_QVEU01000010.1"/>
</dbReference>
<protein>
    <submittedName>
        <fullName evidence="1">Uncharacterized protein</fullName>
    </submittedName>
</protein>
<gene>
    <name evidence="1" type="ORF">DXA39_08480</name>
</gene>
<comment type="caution">
    <text evidence="1">The sequence shown here is derived from an EMBL/GenBank/DDBJ whole genome shotgun (WGS) entry which is preliminary data.</text>
</comment>
<dbReference type="AlphaFoldDB" id="A0A3E2TFJ0"/>
<dbReference type="OrthoDB" id="1689703at2"/>
<reference evidence="1 2" key="1">
    <citation type="submission" date="2018-08" db="EMBL/GenBank/DDBJ databases">
        <title>A genome reference for cultivated species of the human gut microbiota.</title>
        <authorList>
            <person name="Zou Y."/>
            <person name="Xue W."/>
            <person name="Luo G."/>
        </authorList>
    </citation>
    <scope>NUCLEOTIDE SEQUENCE [LARGE SCALE GENOMIC DNA]</scope>
    <source>
        <strain evidence="1 2">OF01-3</strain>
    </source>
</reference>
<name>A0A3E2TFJ0_9FIRM</name>